<organism evidence="1 2">
    <name type="scientific">Sphingobacterium paucimobilis HER1398</name>
    <dbReference type="NCBI Taxonomy" id="1346330"/>
    <lineage>
        <taxon>Bacteria</taxon>
        <taxon>Pseudomonadati</taxon>
        <taxon>Bacteroidota</taxon>
        <taxon>Sphingobacteriia</taxon>
        <taxon>Sphingobacteriales</taxon>
        <taxon>Sphingobacteriaceae</taxon>
        <taxon>Sphingobacterium</taxon>
    </lineage>
</organism>
<comment type="caution">
    <text evidence="1">The sequence shown here is derived from an EMBL/GenBank/DDBJ whole genome shotgun (WGS) entry which is preliminary data.</text>
</comment>
<dbReference type="AlphaFoldDB" id="U2HP17"/>
<dbReference type="STRING" id="1346330.M472_00310"/>
<gene>
    <name evidence="1" type="ORF">M472_00310</name>
</gene>
<accession>U2HP17</accession>
<name>U2HP17_9SPHI</name>
<dbReference type="EMBL" id="ATDL01000022">
    <property type="protein sequence ID" value="ERJ57197.1"/>
    <property type="molecule type" value="Genomic_DNA"/>
</dbReference>
<evidence type="ECO:0000313" key="1">
    <source>
        <dbReference type="EMBL" id="ERJ57197.1"/>
    </source>
</evidence>
<evidence type="ECO:0000313" key="2">
    <source>
        <dbReference type="Proteomes" id="UP000016584"/>
    </source>
</evidence>
<sequence>MQHIIFSRKPLFIMNMHKSISTLILTFFGLIMLTSCDRNNIGEWEITDLSQDTLLTASTTAKSVAVILLKVKGYADDSIKVHGIRIPGGPIDIDIRSDWYDQEVKVGFDPYKATKGYLRIQYHVPSAY</sequence>
<dbReference type="PATRIC" id="fig|1346330.5.peg.3923"/>
<dbReference type="Proteomes" id="UP000016584">
    <property type="component" value="Unassembled WGS sequence"/>
</dbReference>
<reference evidence="1 2" key="1">
    <citation type="journal article" date="2013" name="Genome Announc.">
        <title>The Draft Genome Sequence of Sphingomonas paucimobilis Strain HER1398 (Proteobacteria), Host to the Giant PAU Phage, Indicates That It Is a Member of the Genus Sphingobacterium (Bacteroidetes).</title>
        <authorList>
            <person name="White R.A.III."/>
            <person name="Suttle C.A."/>
        </authorList>
    </citation>
    <scope>NUCLEOTIDE SEQUENCE [LARGE SCALE GENOMIC DNA]</scope>
    <source>
        <strain evidence="1 2">HER1398</strain>
    </source>
</reference>
<keyword evidence="2" id="KW-1185">Reference proteome</keyword>
<protein>
    <submittedName>
        <fullName evidence="1">Uncharacterized protein</fullName>
    </submittedName>
</protein>
<proteinExistence type="predicted"/>